<evidence type="ECO:0000313" key="3">
    <source>
        <dbReference type="Proteomes" id="UP000317176"/>
    </source>
</evidence>
<feature type="compositionally biased region" description="Basic and acidic residues" evidence="1">
    <location>
        <begin position="33"/>
        <end position="49"/>
    </location>
</feature>
<protein>
    <submittedName>
        <fullName evidence="2">Uncharacterized protein</fullName>
    </submittedName>
</protein>
<reference evidence="2 3" key="1">
    <citation type="journal article" date="2015" name="Stand. Genomic Sci.">
        <title>Genomic Encyclopedia of Bacterial and Archaeal Type Strains, Phase III: the genomes of soil and plant-associated and newly described type strains.</title>
        <authorList>
            <person name="Whitman W.B."/>
            <person name="Woyke T."/>
            <person name="Klenk H.P."/>
            <person name="Zhou Y."/>
            <person name="Lilburn T.G."/>
            <person name="Beck B.J."/>
            <person name="De Vos P."/>
            <person name="Vandamme P."/>
            <person name="Eisen J.A."/>
            <person name="Garrity G."/>
            <person name="Hugenholtz P."/>
            <person name="Kyrpides N.C."/>
        </authorList>
    </citation>
    <scope>NUCLEOTIDE SEQUENCE [LARGE SCALE GENOMIC DNA]</scope>
    <source>
        <strain evidence="2 3">CGMCC 1.10947</strain>
    </source>
</reference>
<sequence>MVQCHRREMGAGRPTRQDDRSGNAIGRTIGGKPVERARDFGDDVGEGHPRRQRIAGNGNRPAMGGDAFDEHGEQFARIALPIAAMQEHQAWCLGPGGRVEIDLVVRPLTVRQIEMGFQRASQPARGFVPFGDQGRAVLDGRVVVIGSVAFCLGQSGPCGTGIERPTCRISILNHNLSDAALDGTLVQFGPTIHRQLRYWASRVQIGQGCLEPCDAGSLLLSLGRTTLLLRLHPAPIQAKDTRECHAKCWFWCEGTCVLSVR</sequence>
<evidence type="ECO:0000256" key="1">
    <source>
        <dbReference type="SAM" id="MobiDB-lite"/>
    </source>
</evidence>
<feature type="region of interest" description="Disordered" evidence="1">
    <location>
        <begin position="1"/>
        <end position="68"/>
    </location>
</feature>
<comment type="caution">
    <text evidence="2">The sequence shown here is derived from an EMBL/GenBank/DDBJ whole genome shotgun (WGS) entry which is preliminary data.</text>
</comment>
<dbReference type="Proteomes" id="UP000317176">
    <property type="component" value="Unassembled WGS sequence"/>
</dbReference>
<gene>
    <name evidence="2" type="ORF">IQ17_05745</name>
</gene>
<dbReference type="AlphaFoldDB" id="A0A562KTI6"/>
<proteinExistence type="predicted"/>
<accession>A0A562KTI6</accession>
<keyword evidence="3" id="KW-1185">Reference proteome</keyword>
<feature type="compositionally biased region" description="Basic and acidic residues" evidence="1">
    <location>
        <begin position="1"/>
        <end position="21"/>
    </location>
</feature>
<organism evidence="2 3">
    <name type="scientific">Bradyrhizobium daqingense</name>
    <dbReference type="NCBI Taxonomy" id="993502"/>
    <lineage>
        <taxon>Bacteria</taxon>
        <taxon>Pseudomonadati</taxon>
        <taxon>Pseudomonadota</taxon>
        <taxon>Alphaproteobacteria</taxon>
        <taxon>Hyphomicrobiales</taxon>
        <taxon>Nitrobacteraceae</taxon>
        <taxon>Bradyrhizobium</taxon>
    </lineage>
</organism>
<name>A0A562KTI6_9BRAD</name>
<evidence type="ECO:0000313" key="2">
    <source>
        <dbReference type="EMBL" id="TWH98667.1"/>
    </source>
</evidence>
<dbReference type="EMBL" id="VLKL01000021">
    <property type="protein sequence ID" value="TWH98667.1"/>
    <property type="molecule type" value="Genomic_DNA"/>
</dbReference>